<keyword evidence="7" id="KW-1185">Reference proteome</keyword>
<gene>
    <name evidence="6" type="ORF">CQ13_21185</name>
</gene>
<evidence type="ECO:0000256" key="4">
    <source>
        <dbReference type="PROSITE-ProRule" id="PRU00335"/>
    </source>
</evidence>
<evidence type="ECO:0000256" key="1">
    <source>
        <dbReference type="ARBA" id="ARBA00023015"/>
    </source>
</evidence>
<evidence type="ECO:0000256" key="3">
    <source>
        <dbReference type="ARBA" id="ARBA00023163"/>
    </source>
</evidence>
<evidence type="ECO:0000313" key="6">
    <source>
        <dbReference type="EMBL" id="KRR28524.1"/>
    </source>
</evidence>
<dbReference type="PANTHER" id="PTHR30055:SF234">
    <property type="entry name" value="HTH-TYPE TRANSCRIPTIONAL REGULATOR BETI"/>
    <property type="match status" value="1"/>
</dbReference>
<evidence type="ECO:0000256" key="2">
    <source>
        <dbReference type="ARBA" id="ARBA00023125"/>
    </source>
</evidence>
<feature type="domain" description="HTH tetR-type" evidence="5">
    <location>
        <begin position="16"/>
        <end position="76"/>
    </location>
</feature>
<dbReference type="Pfam" id="PF00440">
    <property type="entry name" value="TetR_N"/>
    <property type="match status" value="1"/>
</dbReference>
<dbReference type="PRINTS" id="PR00455">
    <property type="entry name" value="HTHTETR"/>
</dbReference>
<dbReference type="PROSITE" id="PS50977">
    <property type="entry name" value="HTH_TETR_2"/>
    <property type="match status" value="1"/>
</dbReference>
<dbReference type="Gene3D" id="1.10.357.10">
    <property type="entry name" value="Tetracycline Repressor, domain 2"/>
    <property type="match status" value="1"/>
</dbReference>
<sequence length="215" mass="23814">MSKEPHPSKDARTSSLSTRERLMDAAVECLIERGVAGTTTLAVQRKAGVSRGALLHHFPSRATLLAASVAELVKRNERAVLHSRAELRASGDKLETAIRSLAFAARQPAYLAELELWAVARTDNVLKQALIAAERVAKRDLERVYTSLFGDWANSETYDDVVSLTLHLVRGLAVSENIRVSIQRRERLIVAWTSAVRMMLRQGAPNKDSKRAGQY</sequence>
<organism evidence="6 7">
    <name type="scientific">Bradyrhizobium retamae</name>
    <dbReference type="NCBI Taxonomy" id="1300035"/>
    <lineage>
        <taxon>Bacteria</taxon>
        <taxon>Pseudomonadati</taxon>
        <taxon>Pseudomonadota</taxon>
        <taxon>Alphaproteobacteria</taxon>
        <taxon>Hyphomicrobiales</taxon>
        <taxon>Nitrobacteraceae</taxon>
        <taxon>Bradyrhizobium</taxon>
    </lineage>
</organism>
<reference evidence="6 7" key="1">
    <citation type="submission" date="2014-03" db="EMBL/GenBank/DDBJ databases">
        <title>Bradyrhizobium valentinum sp. nov., isolated from effective nodules of Lupinus mariae-josephae, a lupine endemic of basic-lime soils in Eastern Spain.</title>
        <authorList>
            <person name="Duran D."/>
            <person name="Rey L."/>
            <person name="Navarro A."/>
            <person name="Busquets A."/>
            <person name="Imperial J."/>
            <person name="Ruiz-Argueso T."/>
        </authorList>
    </citation>
    <scope>NUCLEOTIDE SEQUENCE [LARGE SCALE GENOMIC DNA]</scope>
    <source>
        <strain evidence="6 7">Ro19</strain>
    </source>
</reference>
<keyword evidence="2 4" id="KW-0238">DNA-binding</keyword>
<dbReference type="PANTHER" id="PTHR30055">
    <property type="entry name" value="HTH-TYPE TRANSCRIPTIONAL REGULATOR RUTR"/>
    <property type="match status" value="1"/>
</dbReference>
<feature type="DNA-binding region" description="H-T-H motif" evidence="4">
    <location>
        <begin position="39"/>
        <end position="58"/>
    </location>
</feature>
<dbReference type="OrthoDB" id="9805134at2"/>
<dbReference type="InterPro" id="IPR009057">
    <property type="entry name" value="Homeodomain-like_sf"/>
</dbReference>
<evidence type="ECO:0000313" key="7">
    <source>
        <dbReference type="Proteomes" id="UP000052023"/>
    </source>
</evidence>
<evidence type="ECO:0000259" key="5">
    <source>
        <dbReference type="PROSITE" id="PS50977"/>
    </source>
</evidence>
<protein>
    <submittedName>
        <fullName evidence="6">TetR family transcriptional regulator</fullName>
    </submittedName>
</protein>
<dbReference type="SUPFAM" id="SSF46689">
    <property type="entry name" value="Homeodomain-like"/>
    <property type="match status" value="1"/>
</dbReference>
<name>A0A0R3N929_9BRAD</name>
<keyword evidence="3" id="KW-0804">Transcription</keyword>
<dbReference type="Proteomes" id="UP000052023">
    <property type="component" value="Unassembled WGS sequence"/>
</dbReference>
<accession>A0A0R3N929</accession>
<comment type="caution">
    <text evidence="6">The sequence shown here is derived from an EMBL/GenBank/DDBJ whole genome shotgun (WGS) entry which is preliminary data.</text>
</comment>
<dbReference type="InterPro" id="IPR001647">
    <property type="entry name" value="HTH_TetR"/>
</dbReference>
<dbReference type="AlphaFoldDB" id="A0A0R3N929"/>
<dbReference type="InterPro" id="IPR050109">
    <property type="entry name" value="HTH-type_TetR-like_transc_reg"/>
</dbReference>
<proteinExistence type="predicted"/>
<dbReference type="GO" id="GO:0003700">
    <property type="term" value="F:DNA-binding transcription factor activity"/>
    <property type="evidence" value="ECO:0007669"/>
    <property type="project" value="TreeGrafter"/>
</dbReference>
<keyword evidence="1" id="KW-0805">Transcription regulation</keyword>
<dbReference type="EMBL" id="LLYA01000090">
    <property type="protein sequence ID" value="KRR28524.1"/>
    <property type="molecule type" value="Genomic_DNA"/>
</dbReference>
<dbReference type="GO" id="GO:0000976">
    <property type="term" value="F:transcription cis-regulatory region binding"/>
    <property type="evidence" value="ECO:0007669"/>
    <property type="project" value="TreeGrafter"/>
</dbReference>